<gene>
    <name evidence="2" type="ORF">AVEN_102629_1</name>
</gene>
<dbReference type="OrthoDB" id="6146839at2759"/>
<dbReference type="Proteomes" id="UP000499080">
    <property type="component" value="Unassembled WGS sequence"/>
</dbReference>
<evidence type="ECO:0000313" key="3">
    <source>
        <dbReference type="Proteomes" id="UP000499080"/>
    </source>
</evidence>
<evidence type="ECO:0000259" key="1">
    <source>
        <dbReference type="Pfam" id="PF13843"/>
    </source>
</evidence>
<dbReference type="AlphaFoldDB" id="A0A4Y2BK10"/>
<dbReference type="Pfam" id="PF13843">
    <property type="entry name" value="DDE_Tnp_1_7"/>
    <property type="match status" value="1"/>
</dbReference>
<name>A0A4Y2BK10_ARAVE</name>
<dbReference type="InterPro" id="IPR029526">
    <property type="entry name" value="PGBD"/>
</dbReference>
<sequence length="178" mass="20728">MSAKRLKGEQWIKEIIDSGSDSDEENEYNLAFRKRRKVNPARILRTSESEETEELKYELIFLLASNGLLRSIVQKFMILRQHSGVVGNNLNHSSRILDFFRLLFSEDSVKFIVEETNNYWCRQLKRDHLEVSKGTELYELYCFIAASLLRNAAKHVFTSYLAVLCNHSCGKFPRTTNV</sequence>
<reference evidence="2 3" key="1">
    <citation type="journal article" date="2019" name="Sci. Rep.">
        <title>Orb-weaving spider Araneus ventricosus genome elucidates the spidroin gene catalogue.</title>
        <authorList>
            <person name="Kono N."/>
            <person name="Nakamura H."/>
            <person name="Ohtoshi R."/>
            <person name="Moran D.A.P."/>
            <person name="Shinohara A."/>
            <person name="Yoshida Y."/>
            <person name="Fujiwara M."/>
            <person name="Mori M."/>
            <person name="Tomita M."/>
            <person name="Arakawa K."/>
        </authorList>
    </citation>
    <scope>NUCLEOTIDE SEQUENCE [LARGE SCALE GENOMIC DNA]</scope>
</reference>
<protein>
    <recommendedName>
        <fullName evidence="1">PiggyBac transposable element-derived protein domain-containing protein</fullName>
    </recommendedName>
</protein>
<comment type="caution">
    <text evidence="2">The sequence shown here is derived from an EMBL/GenBank/DDBJ whole genome shotgun (WGS) entry which is preliminary data.</text>
</comment>
<feature type="domain" description="PiggyBac transposable element-derived protein" evidence="1">
    <location>
        <begin position="98"/>
        <end position="149"/>
    </location>
</feature>
<dbReference type="EMBL" id="BGPR01000083">
    <property type="protein sequence ID" value="GBL92087.1"/>
    <property type="molecule type" value="Genomic_DNA"/>
</dbReference>
<proteinExistence type="predicted"/>
<keyword evidence="3" id="KW-1185">Reference proteome</keyword>
<accession>A0A4Y2BK10</accession>
<organism evidence="2 3">
    <name type="scientific">Araneus ventricosus</name>
    <name type="common">Orbweaver spider</name>
    <name type="synonym">Epeira ventricosa</name>
    <dbReference type="NCBI Taxonomy" id="182803"/>
    <lineage>
        <taxon>Eukaryota</taxon>
        <taxon>Metazoa</taxon>
        <taxon>Ecdysozoa</taxon>
        <taxon>Arthropoda</taxon>
        <taxon>Chelicerata</taxon>
        <taxon>Arachnida</taxon>
        <taxon>Araneae</taxon>
        <taxon>Araneomorphae</taxon>
        <taxon>Entelegynae</taxon>
        <taxon>Araneoidea</taxon>
        <taxon>Araneidae</taxon>
        <taxon>Araneus</taxon>
    </lineage>
</organism>
<evidence type="ECO:0000313" key="2">
    <source>
        <dbReference type="EMBL" id="GBL92087.1"/>
    </source>
</evidence>